<dbReference type="SUPFAM" id="SSF52317">
    <property type="entry name" value="Class I glutamine amidotransferase-like"/>
    <property type="match status" value="1"/>
</dbReference>
<dbReference type="RefSeq" id="WP_204917497.1">
    <property type="nucleotide sequence ID" value="NZ_BAAAQP010000002.1"/>
</dbReference>
<reference evidence="1 2" key="1">
    <citation type="submission" date="2021-01" db="EMBL/GenBank/DDBJ databases">
        <title>Sequencing the genomes of 1000 actinobacteria strains.</title>
        <authorList>
            <person name="Klenk H.-P."/>
        </authorList>
    </citation>
    <scope>NUCLEOTIDE SEQUENCE [LARGE SCALE GENOMIC DNA]</scope>
    <source>
        <strain evidence="1 2">DSM 18662</strain>
    </source>
</reference>
<organism evidence="1 2">
    <name type="scientific">Microlunatus panaciterrae</name>
    <dbReference type="NCBI Taxonomy" id="400768"/>
    <lineage>
        <taxon>Bacteria</taxon>
        <taxon>Bacillati</taxon>
        <taxon>Actinomycetota</taxon>
        <taxon>Actinomycetes</taxon>
        <taxon>Propionibacteriales</taxon>
        <taxon>Propionibacteriaceae</taxon>
        <taxon>Microlunatus</taxon>
    </lineage>
</organism>
<dbReference type="Gene3D" id="3.40.50.880">
    <property type="match status" value="1"/>
</dbReference>
<comment type="caution">
    <text evidence="1">The sequence shown here is derived from an EMBL/GenBank/DDBJ whole genome shotgun (WGS) entry which is preliminary data.</text>
</comment>
<keyword evidence="2" id="KW-1185">Reference proteome</keyword>
<accession>A0ABS2RJ44</accession>
<dbReference type="EMBL" id="JAFBCF010000001">
    <property type="protein sequence ID" value="MBM7799014.1"/>
    <property type="molecule type" value="Genomic_DNA"/>
</dbReference>
<sequence>MNVTLLGPQRKTAAARAAVAELMPSGPIATVNAGWQERESESTELDEVLGGRMCNLELWRRWQELQQADPEYAAAERRLTDVLAEMQALYAIRLGHAMEAVESLTRRNEVPTVQQAALADAVRAVQALDDWHLQSVAEARAEFYAAVRLGERDQVLAHRADVDRMVADAAGMVFAGGHVGVLLHVLHVFDLGRLIRPPLVAWSAGAMALAERVVLFHDHAPQGRRHSELYAEGFGVFSSILPFPHARRRLRLDDAHHLGLMARRFAPRSCLLLADGIRIDLHDHQPLPPGARYLSADHGVVQVPTAGEA</sequence>
<proteinExistence type="predicted"/>
<evidence type="ECO:0000313" key="2">
    <source>
        <dbReference type="Proteomes" id="UP000704762"/>
    </source>
</evidence>
<evidence type="ECO:0000313" key="1">
    <source>
        <dbReference type="EMBL" id="MBM7799014.1"/>
    </source>
</evidence>
<gene>
    <name evidence="1" type="ORF">JOE57_001935</name>
</gene>
<dbReference type="InterPro" id="IPR029062">
    <property type="entry name" value="Class_I_gatase-like"/>
</dbReference>
<dbReference type="Proteomes" id="UP000704762">
    <property type="component" value="Unassembled WGS sequence"/>
</dbReference>
<protein>
    <submittedName>
        <fullName evidence="1">Uncharacterized protein</fullName>
    </submittedName>
</protein>
<name>A0ABS2RJ44_9ACTN</name>